<dbReference type="Proteomes" id="UP000612362">
    <property type="component" value="Unassembled WGS sequence"/>
</dbReference>
<proteinExistence type="predicted"/>
<reference evidence="1" key="1">
    <citation type="submission" date="2020-10" db="EMBL/GenBank/DDBJ databases">
        <title>Taxonomic study of unclassified bacteria belonging to the class Ktedonobacteria.</title>
        <authorList>
            <person name="Yabe S."/>
            <person name="Wang C.M."/>
            <person name="Zheng Y."/>
            <person name="Sakai Y."/>
            <person name="Cavaletti L."/>
            <person name="Monciardini P."/>
            <person name="Donadio S."/>
        </authorList>
    </citation>
    <scope>NUCLEOTIDE SEQUENCE</scope>
    <source>
        <strain evidence="1">SOSP1-1</strain>
    </source>
</reference>
<dbReference type="RefSeq" id="WP_220200128.1">
    <property type="nucleotide sequence ID" value="NZ_BNJF01000011.1"/>
</dbReference>
<keyword evidence="2" id="KW-1185">Reference proteome</keyword>
<sequence length="117" mass="12803">MSSVREQVKTWRAEAEEGECERVSLARRCHRQELARSREDLRQERVGEGCVCSWSGAPVLAQGLEALGCKGEGWIIVEEAEADGGGMGVFAPARADGGSQLYDMEDHLVILAWKVGK</sequence>
<accession>A0A8J3MW85</accession>
<evidence type="ECO:0000313" key="1">
    <source>
        <dbReference type="EMBL" id="GHO51177.1"/>
    </source>
</evidence>
<name>A0A8J3MW85_9CHLR</name>
<evidence type="ECO:0000313" key="2">
    <source>
        <dbReference type="Proteomes" id="UP000612362"/>
    </source>
</evidence>
<organism evidence="1 2">
    <name type="scientific">Ktedonospora formicarum</name>
    <dbReference type="NCBI Taxonomy" id="2778364"/>
    <lineage>
        <taxon>Bacteria</taxon>
        <taxon>Bacillati</taxon>
        <taxon>Chloroflexota</taxon>
        <taxon>Ktedonobacteria</taxon>
        <taxon>Ktedonobacterales</taxon>
        <taxon>Ktedonobacteraceae</taxon>
        <taxon>Ktedonospora</taxon>
    </lineage>
</organism>
<protein>
    <submittedName>
        <fullName evidence="1">Uncharacterized protein</fullName>
    </submittedName>
</protein>
<comment type="caution">
    <text evidence="1">The sequence shown here is derived from an EMBL/GenBank/DDBJ whole genome shotgun (WGS) entry which is preliminary data.</text>
</comment>
<dbReference type="AlphaFoldDB" id="A0A8J3MW85"/>
<gene>
    <name evidence="1" type="ORF">KSX_93400</name>
</gene>
<dbReference type="EMBL" id="BNJF01000011">
    <property type="protein sequence ID" value="GHO51177.1"/>
    <property type="molecule type" value="Genomic_DNA"/>
</dbReference>